<dbReference type="EMBL" id="FOEC01000005">
    <property type="protein sequence ID" value="SEO73352.1"/>
    <property type="molecule type" value="Genomic_DNA"/>
</dbReference>
<feature type="transmembrane region" description="Helical" evidence="1">
    <location>
        <begin position="585"/>
        <end position="604"/>
    </location>
</feature>
<feature type="transmembrane region" description="Helical" evidence="1">
    <location>
        <begin position="185"/>
        <end position="205"/>
    </location>
</feature>
<keyword evidence="3" id="KW-1185">Reference proteome</keyword>
<dbReference type="RefSeq" id="WP_240480569.1">
    <property type="nucleotide sequence ID" value="NZ_CP011402.1"/>
</dbReference>
<dbReference type="Proteomes" id="UP000182975">
    <property type="component" value="Unassembled WGS sequence"/>
</dbReference>
<keyword evidence="1" id="KW-1133">Transmembrane helix</keyword>
<dbReference type="AlphaFoldDB" id="A0A1H8S427"/>
<evidence type="ECO:0000313" key="3">
    <source>
        <dbReference type="Proteomes" id="UP000182975"/>
    </source>
</evidence>
<accession>A0A1H8S427</accession>
<name>A0A1H8S427_9ACTN</name>
<feature type="transmembrane region" description="Helical" evidence="1">
    <location>
        <begin position="647"/>
        <end position="666"/>
    </location>
</feature>
<feature type="transmembrane region" description="Helical" evidence="1">
    <location>
        <begin position="26"/>
        <end position="45"/>
    </location>
</feature>
<keyword evidence="1" id="KW-0472">Membrane</keyword>
<evidence type="ECO:0000313" key="2">
    <source>
        <dbReference type="EMBL" id="SEO73352.1"/>
    </source>
</evidence>
<keyword evidence="1" id="KW-0812">Transmembrane</keyword>
<sequence>MQTSFERIRDLVVTFLRTHAREVNHYVRCAAALIAIALFLEIFVFNFNHWATLGYDCVNLSSKLTLQQNETDETYRITEADNVIEFSNLNKEVKNVRIDFDGNQSAQNVQVKIEFTDEGHETYFDSTEYSSGVPVRTVATNDDGTEYLKLNTTGLTNNLRIEITGEDVTYPIKIKAVYINNTYPFYFLGTRFLIALAVITFIYLFRPKSSIYRISVVESSRFSKACIFAANILEIYLVSVLLFTGSNLVGVATQAYNSGSWDPTSVITTFEVGGENSQQYARLAEAMSHGQLYLDEKPPEWLQEMDNPYDKGARDELQKATGESYLWDVAYYQGHYYVYFGVVPVIVFYLPYLLLTGGSFPTAVGVWIAAVAFILGCTALLHRFARHHFKHVSLGLYLLLQMPLVFCCGILYLVKFPTFYSLPIMMALAFSMWALYLWMRGRSAKYPLGCYLGGSLCMALVMGCRPQFILLALVAIPLFWRRYISERRILTKRGAVEFLCLIAPFVVVGVGIMLYNHARFGSFTDFGSNYNLTTNDMTKRGMDLGRLAPALFAFFFQTPTTTGVFPYIQAATFDTTYMGQTIKEVTFGGIFACLPVLWILPLAIRGVRMRVRSRSTHTTAGVIIVLLVAGVLIALADAEMAGILQRYFADFSIMFLLVVVLTVFILNENISHESMGFDIAMKILPALVGVSLAYSFLLCLVAETGWYSEAYPWAYQSIIHMFQFWT</sequence>
<feature type="transmembrane region" description="Helical" evidence="1">
    <location>
        <begin position="468"/>
        <end position="484"/>
    </location>
</feature>
<feature type="transmembrane region" description="Helical" evidence="1">
    <location>
        <begin position="360"/>
        <end position="382"/>
    </location>
</feature>
<gene>
    <name evidence="2" type="ORF">SAMN02910314_01003</name>
</gene>
<evidence type="ECO:0008006" key="4">
    <source>
        <dbReference type="Google" id="ProtNLM"/>
    </source>
</evidence>
<feature type="transmembrane region" description="Helical" evidence="1">
    <location>
        <begin position="420"/>
        <end position="439"/>
    </location>
</feature>
<organism evidence="2 3">
    <name type="scientific">Denitrobacterium detoxificans</name>
    <dbReference type="NCBI Taxonomy" id="79604"/>
    <lineage>
        <taxon>Bacteria</taxon>
        <taxon>Bacillati</taxon>
        <taxon>Actinomycetota</taxon>
        <taxon>Coriobacteriia</taxon>
        <taxon>Eggerthellales</taxon>
        <taxon>Eggerthellaceae</taxon>
        <taxon>Denitrobacterium</taxon>
    </lineage>
</organism>
<dbReference type="STRING" id="79604.AAY81_07185"/>
<protein>
    <recommendedName>
        <fullName evidence="4">Cytochrome C oxidase Cbb3</fullName>
    </recommendedName>
</protein>
<feature type="transmembrane region" description="Helical" evidence="1">
    <location>
        <begin position="616"/>
        <end position="635"/>
    </location>
</feature>
<feature type="transmembrane region" description="Helical" evidence="1">
    <location>
        <begin position="336"/>
        <end position="354"/>
    </location>
</feature>
<reference evidence="3" key="1">
    <citation type="submission" date="2016-10" db="EMBL/GenBank/DDBJ databases">
        <authorList>
            <person name="Varghese N."/>
        </authorList>
    </citation>
    <scope>NUCLEOTIDE SEQUENCE [LARGE SCALE GENOMIC DNA]</scope>
    <source>
        <strain evidence="3">DSM 21843</strain>
    </source>
</reference>
<evidence type="ECO:0000256" key="1">
    <source>
        <dbReference type="SAM" id="Phobius"/>
    </source>
</evidence>
<proteinExistence type="predicted"/>
<feature type="transmembrane region" description="Helical" evidence="1">
    <location>
        <begin position="686"/>
        <end position="707"/>
    </location>
</feature>
<feature type="transmembrane region" description="Helical" evidence="1">
    <location>
        <begin position="496"/>
        <end position="515"/>
    </location>
</feature>
<feature type="transmembrane region" description="Helical" evidence="1">
    <location>
        <begin position="394"/>
        <end position="414"/>
    </location>
</feature>